<evidence type="ECO:0000313" key="1">
    <source>
        <dbReference type="EMBL" id="RKN30920.1"/>
    </source>
</evidence>
<evidence type="ECO:0000313" key="2">
    <source>
        <dbReference type="Proteomes" id="UP000275865"/>
    </source>
</evidence>
<dbReference type="AlphaFoldDB" id="A0A3A9XZJ4"/>
<name>A0A3A9XZJ4_9ACTN</name>
<reference evidence="1 2" key="1">
    <citation type="submission" date="2018-09" db="EMBL/GenBank/DDBJ databases">
        <title>Micromonospora sp. nov. MS1-9, isolated from a root of Musa sp.</title>
        <authorList>
            <person name="Kuncharoen N."/>
            <person name="Kudo T."/>
            <person name="Ohkuma M."/>
            <person name="Yuki M."/>
            <person name="Tanasupawat S."/>
        </authorList>
    </citation>
    <scope>NUCLEOTIDE SEQUENCE [LARGE SCALE GENOMIC DNA]</scope>
    <source>
        <strain evidence="1 2">MS1-9</strain>
    </source>
</reference>
<comment type="caution">
    <text evidence="1">The sequence shown here is derived from an EMBL/GenBank/DDBJ whole genome shotgun (WGS) entry which is preliminary data.</text>
</comment>
<gene>
    <name evidence="1" type="ORF">D7044_16680</name>
</gene>
<proteinExistence type="predicted"/>
<organism evidence="1 2">
    <name type="scientific">Micromonospora musae</name>
    <dbReference type="NCBI Taxonomy" id="1894970"/>
    <lineage>
        <taxon>Bacteria</taxon>
        <taxon>Bacillati</taxon>
        <taxon>Actinomycetota</taxon>
        <taxon>Actinomycetes</taxon>
        <taxon>Micromonosporales</taxon>
        <taxon>Micromonosporaceae</taxon>
        <taxon>Micromonospora</taxon>
    </lineage>
</organism>
<accession>A0A3A9XZJ4</accession>
<sequence length="84" mass="9228">MCVDLCIYCSLHIGWQTRKPFSLNRGMDTQVAYWVVVTEGMGQDGAVPNHLLKRASISHVDMLMVNLNGANLVCRDSTKGSESG</sequence>
<dbReference type="EMBL" id="RAZT01000008">
    <property type="protein sequence ID" value="RKN30920.1"/>
    <property type="molecule type" value="Genomic_DNA"/>
</dbReference>
<protein>
    <submittedName>
        <fullName evidence="1">Uncharacterized protein</fullName>
    </submittedName>
</protein>
<dbReference type="Proteomes" id="UP000275865">
    <property type="component" value="Unassembled WGS sequence"/>
</dbReference>